<organism evidence="2 3">
    <name type="scientific">Trichonephila inaurata madagascariensis</name>
    <dbReference type="NCBI Taxonomy" id="2747483"/>
    <lineage>
        <taxon>Eukaryota</taxon>
        <taxon>Metazoa</taxon>
        <taxon>Ecdysozoa</taxon>
        <taxon>Arthropoda</taxon>
        <taxon>Chelicerata</taxon>
        <taxon>Arachnida</taxon>
        <taxon>Araneae</taxon>
        <taxon>Araneomorphae</taxon>
        <taxon>Entelegynae</taxon>
        <taxon>Araneoidea</taxon>
        <taxon>Nephilidae</taxon>
        <taxon>Trichonephila</taxon>
        <taxon>Trichonephila inaurata</taxon>
    </lineage>
</organism>
<name>A0A8X6X3M4_9ARAC</name>
<dbReference type="AlphaFoldDB" id="A0A8X6X3M4"/>
<comment type="caution">
    <text evidence="2">The sequence shown here is derived from an EMBL/GenBank/DDBJ whole genome shotgun (WGS) entry which is preliminary data.</text>
</comment>
<evidence type="ECO:0000313" key="2">
    <source>
        <dbReference type="EMBL" id="GFY46314.1"/>
    </source>
</evidence>
<reference evidence="2" key="1">
    <citation type="submission" date="2020-08" db="EMBL/GenBank/DDBJ databases">
        <title>Multicomponent nature underlies the extraordinary mechanical properties of spider dragline silk.</title>
        <authorList>
            <person name="Kono N."/>
            <person name="Nakamura H."/>
            <person name="Mori M."/>
            <person name="Yoshida Y."/>
            <person name="Ohtoshi R."/>
            <person name="Malay A.D."/>
            <person name="Moran D.A.P."/>
            <person name="Tomita M."/>
            <person name="Numata K."/>
            <person name="Arakawa K."/>
        </authorList>
    </citation>
    <scope>NUCLEOTIDE SEQUENCE</scope>
</reference>
<gene>
    <name evidence="2" type="ORF">TNIN_414351</name>
</gene>
<evidence type="ECO:0000313" key="3">
    <source>
        <dbReference type="Proteomes" id="UP000886998"/>
    </source>
</evidence>
<protein>
    <submittedName>
        <fullName evidence="2">Uncharacterized protein</fullName>
    </submittedName>
</protein>
<dbReference type="EMBL" id="BMAV01005310">
    <property type="protein sequence ID" value="GFY46314.1"/>
    <property type="molecule type" value="Genomic_DNA"/>
</dbReference>
<sequence>MFPFFPRVAFGALTHNKASDGVEDVRGTFRHTSILYGTKKSVNPVRASVEVNCWWRILKSLLFRAVRDDQRLVLRLSIQNNVFNLTTDIGNVGRASALARPSDPSLDPNFAGERHK</sequence>
<keyword evidence="3" id="KW-1185">Reference proteome</keyword>
<feature type="region of interest" description="Disordered" evidence="1">
    <location>
        <begin position="97"/>
        <end position="116"/>
    </location>
</feature>
<proteinExistence type="predicted"/>
<dbReference type="Proteomes" id="UP000886998">
    <property type="component" value="Unassembled WGS sequence"/>
</dbReference>
<accession>A0A8X6X3M4</accession>
<evidence type="ECO:0000256" key="1">
    <source>
        <dbReference type="SAM" id="MobiDB-lite"/>
    </source>
</evidence>